<keyword evidence="2" id="KW-1133">Transmembrane helix</keyword>
<feature type="region of interest" description="Disordered" evidence="1">
    <location>
        <begin position="393"/>
        <end position="412"/>
    </location>
</feature>
<name>A0A433Q616_9FUNG</name>
<proteinExistence type="predicted"/>
<feature type="transmembrane region" description="Helical" evidence="2">
    <location>
        <begin position="299"/>
        <end position="317"/>
    </location>
</feature>
<feature type="transmembrane region" description="Helical" evidence="2">
    <location>
        <begin position="57"/>
        <end position="82"/>
    </location>
</feature>
<keyword evidence="4" id="KW-1185">Reference proteome</keyword>
<protein>
    <recommendedName>
        <fullName evidence="5">TRP C-terminal domain-containing protein</fullName>
    </recommendedName>
</protein>
<comment type="caution">
    <text evidence="3">The sequence shown here is derived from an EMBL/GenBank/DDBJ whole genome shotgun (WGS) entry which is preliminary data.</text>
</comment>
<gene>
    <name evidence="3" type="ORF">BC938DRAFT_472469</name>
</gene>
<dbReference type="Proteomes" id="UP000274822">
    <property type="component" value="Unassembled WGS sequence"/>
</dbReference>
<feature type="transmembrane region" description="Helical" evidence="2">
    <location>
        <begin position="233"/>
        <end position="254"/>
    </location>
</feature>
<evidence type="ECO:0000313" key="4">
    <source>
        <dbReference type="Proteomes" id="UP000274822"/>
    </source>
</evidence>
<feature type="transmembrane region" description="Helical" evidence="2">
    <location>
        <begin position="192"/>
        <end position="212"/>
    </location>
</feature>
<keyword evidence="2" id="KW-0812">Transmembrane</keyword>
<dbReference type="PANTHER" id="PTHR34391:SF1">
    <property type="entry name" value="UPF0658 GOLGI APPARATUS MEMBRANE PROTEIN C1952.10C-RELATED"/>
    <property type="match status" value="1"/>
</dbReference>
<accession>A0A433Q616</accession>
<feature type="non-terminal residue" evidence="3">
    <location>
        <position position="1"/>
    </location>
</feature>
<feature type="transmembrane region" description="Helical" evidence="2">
    <location>
        <begin position="274"/>
        <end position="292"/>
    </location>
</feature>
<dbReference type="AlphaFoldDB" id="A0A433Q616"/>
<dbReference type="EMBL" id="RBNJ01013592">
    <property type="protein sequence ID" value="RUS25218.1"/>
    <property type="molecule type" value="Genomic_DNA"/>
</dbReference>
<dbReference type="InterPro" id="IPR040410">
    <property type="entry name" value="UPF0658_Golgi"/>
</dbReference>
<evidence type="ECO:0000256" key="2">
    <source>
        <dbReference type="SAM" id="Phobius"/>
    </source>
</evidence>
<dbReference type="PANTHER" id="PTHR34391">
    <property type="entry name" value="UPF0658 GOLGI APPARATUS MEMBRANE PROTEIN C1952.10C-RELATED"/>
    <property type="match status" value="1"/>
</dbReference>
<reference evidence="3 4" key="1">
    <citation type="journal article" date="2018" name="New Phytol.">
        <title>Phylogenomics of Endogonaceae and evolution of mycorrhizas within Mucoromycota.</title>
        <authorList>
            <person name="Chang Y."/>
            <person name="Desiro A."/>
            <person name="Na H."/>
            <person name="Sandor L."/>
            <person name="Lipzen A."/>
            <person name="Clum A."/>
            <person name="Barry K."/>
            <person name="Grigoriev I.V."/>
            <person name="Martin F.M."/>
            <person name="Stajich J.E."/>
            <person name="Smith M.E."/>
            <person name="Bonito G."/>
            <person name="Spatafora J.W."/>
        </authorList>
    </citation>
    <scope>NUCLEOTIDE SEQUENCE [LARGE SCALE GENOMIC DNA]</scope>
    <source>
        <strain evidence="3 4">AD002</strain>
    </source>
</reference>
<evidence type="ECO:0000313" key="3">
    <source>
        <dbReference type="EMBL" id="RUS25218.1"/>
    </source>
</evidence>
<sequence length="412" mass="46343">APSILGNNCSELRPVTPIKFYPCPTKAPTFFPSFAPQAPPLAAMTMVHNIFRNRDSVITISLITLQAILVVVLESVIISYHIALVSNCQLSPTGEGISMSDLIYHGLFMAAQLFQILLAIDALHQRNTAQLYALVLFGLLVIVYAAIQLEQHIILEDVGCGSDKWVPAIPGQFENLPEAKGYYESRMRPLEYTIIALIPAFFLTLSYFAWRLNKSFAWDNYRSFSADIRVRDALIAYSIFLTILKLDFYFVFSYAAQLIPSRSLGYDGSVPETVLVFVFSLFAVCLALYSVYKENKIALITFISGTSISLVYFFYRLARIAQKRDPDSDPYRFTRQFLLFTITIVIVLVIATIVVAIYCLRNMIRGIEVFSQKNTMPESIQNTAIDDESAYGMEAQNNAGTPKPPDSWRIDD</sequence>
<feature type="transmembrane region" description="Helical" evidence="2">
    <location>
        <begin position="102"/>
        <end position="123"/>
    </location>
</feature>
<evidence type="ECO:0008006" key="5">
    <source>
        <dbReference type="Google" id="ProtNLM"/>
    </source>
</evidence>
<feature type="transmembrane region" description="Helical" evidence="2">
    <location>
        <begin position="337"/>
        <end position="360"/>
    </location>
</feature>
<dbReference type="GO" id="GO:0005794">
    <property type="term" value="C:Golgi apparatus"/>
    <property type="evidence" value="ECO:0007669"/>
    <property type="project" value="TreeGrafter"/>
</dbReference>
<keyword evidence="2" id="KW-0472">Membrane</keyword>
<evidence type="ECO:0000256" key="1">
    <source>
        <dbReference type="SAM" id="MobiDB-lite"/>
    </source>
</evidence>
<organism evidence="3 4">
    <name type="scientific">Jimgerdemannia flammicorona</name>
    <dbReference type="NCBI Taxonomy" id="994334"/>
    <lineage>
        <taxon>Eukaryota</taxon>
        <taxon>Fungi</taxon>
        <taxon>Fungi incertae sedis</taxon>
        <taxon>Mucoromycota</taxon>
        <taxon>Mucoromycotina</taxon>
        <taxon>Endogonomycetes</taxon>
        <taxon>Endogonales</taxon>
        <taxon>Endogonaceae</taxon>
        <taxon>Jimgerdemannia</taxon>
    </lineage>
</organism>
<feature type="transmembrane region" description="Helical" evidence="2">
    <location>
        <begin position="130"/>
        <end position="147"/>
    </location>
</feature>